<comment type="caution">
    <text evidence="1">The sequence shown here is derived from an EMBL/GenBank/DDBJ whole genome shotgun (WGS) entry which is preliminary data.</text>
</comment>
<reference evidence="1 2" key="1">
    <citation type="submission" date="2018-08" db="EMBL/GenBank/DDBJ databases">
        <title>Aphanomyces genome sequencing and annotation.</title>
        <authorList>
            <person name="Minardi D."/>
            <person name="Oidtmann B."/>
            <person name="Van Der Giezen M."/>
            <person name="Studholme D.J."/>
        </authorList>
    </citation>
    <scope>NUCLEOTIDE SEQUENCE [LARGE SCALE GENOMIC DNA]</scope>
    <source>
        <strain evidence="1 2">FDL457</strain>
    </source>
</reference>
<dbReference type="PANTHER" id="PTHR12305">
    <property type="entry name" value="PHOSPHATASE WITH HOMOLOGY TO TENSIN"/>
    <property type="match status" value="1"/>
</dbReference>
<accession>A0A3R7EHH8</accession>
<gene>
    <name evidence="1" type="ORF">DYB26_014754</name>
</gene>
<name>A0A3R7EHH8_APHAT</name>
<dbReference type="InterPro" id="IPR029021">
    <property type="entry name" value="Prot-tyrosine_phosphatase-like"/>
</dbReference>
<dbReference type="SUPFAM" id="SSF52799">
    <property type="entry name" value="(Phosphotyrosine protein) phosphatases II"/>
    <property type="match status" value="1"/>
</dbReference>
<dbReference type="EMBL" id="QUTF01019168">
    <property type="protein sequence ID" value="RHZ00234.1"/>
    <property type="molecule type" value="Genomic_DNA"/>
</dbReference>
<evidence type="ECO:0008006" key="3">
    <source>
        <dbReference type="Google" id="ProtNLM"/>
    </source>
</evidence>
<evidence type="ECO:0000313" key="2">
    <source>
        <dbReference type="Proteomes" id="UP000286510"/>
    </source>
</evidence>
<dbReference type="Gene3D" id="3.90.190.10">
    <property type="entry name" value="Protein tyrosine phosphatase superfamily"/>
    <property type="match status" value="1"/>
</dbReference>
<dbReference type="InterPro" id="IPR051281">
    <property type="entry name" value="Dual-spec_lipid-protein_phosph"/>
</dbReference>
<dbReference type="GO" id="GO:0016314">
    <property type="term" value="F:phosphatidylinositol-3,4,5-trisphosphate 3-phosphatase activity"/>
    <property type="evidence" value="ECO:0007669"/>
    <property type="project" value="TreeGrafter"/>
</dbReference>
<organism evidence="1 2">
    <name type="scientific">Aphanomyces astaci</name>
    <name type="common">Crayfish plague agent</name>
    <dbReference type="NCBI Taxonomy" id="112090"/>
    <lineage>
        <taxon>Eukaryota</taxon>
        <taxon>Sar</taxon>
        <taxon>Stramenopiles</taxon>
        <taxon>Oomycota</taxon>
        <taxon>Saprolegniomycetes</taxon>
        <taxon>Saprolegniales</taxon>
        <taxon>Verrucalvaceae</taxon>
        <taxon>Aphanomyces</taxon>
    </lineage>
</organism>
<proteinExistence type="predicted"/>
<protein>
    <recommendedName>
        <fullName evidence="3">Tyrosine specific protein phosphatases domain-containing protein</fullName>
    </recommendedName>
</protein>
<dbReference type="Proteomes" id="UP000286510">
    <property type="component" value="Unassembled WGS sequence"/>
</dbReference>
<feature type="non-terminal residue" evidence="1">
    <location>
        <position position="200"/>
    </location>
</feature>
<sequence>MNQLRKLASYVVESSLKPSASSAPPSPHTAPVPSYKHLDLTYVTTRLLVSGHAIDGPTDKKSCVNNAGEMKSYLDAAHAGKYVVFNLNDESADTAVISPQTLDFSWERDGGIRTYTPPSDHIFRICYAIFAWLALDAENVALLYCHNGKTRSGVICACYFLFVRTVDDPMSALAQFYQKRLGIDTLTPEYVKKSMPISIQ</sequence>
<evidence type="ECO:0000313" key="1">
    <source>
        <dbReference type="EMBL" id="RHZ00234.1"/>
    </source>
</evidence>
<dbReference type="GO" id="GO:0005829">
    <property type="term" value="C:cytosol"/>
    <property type="evidence" value="ECO:0007669"/>
    <property type="project" value="TreeGrafter"/>
</dbReference>
<dbReference type="AlphaFoldDB" id="A0A3R7EHH8"/>